<dbReference type="GO" id="GO:0003677">
    <property type="term" value="F:DNA binding"/>
    <property type="evidence" value="ECO:0007669"/>
    <property type="project" value="UniProtKB-UniRule"/>
</dbReference>
<dbReference type="Gene3D" id="1.10.10.60">
    <property type="entry name" value="Homeodomain-like"/>
    <property type="match status" value="1"/>
</dbReference>
<dbReference type="Pfam" id="PF00440">
    <property type="entry name" value="TetR_N"/>
    <property type="match status" value="1"/>
</dbReference>
<dbReference type="InterPro" id="IPR036271">
    <property type="entry name" value="Tet_transcr_reg_TetR-rel_C_sf"/>
</dbReference>
<dbReference type="InterPro" id="IPR011075">
    <property type="entry name" value="TetR_C"/>
</dbReference>
<feature type="domain" description="HTH tetR-type" evidence="5">
    <location>
        <begin position="6"/>
        <end position="66"/>
    </location>
</feature>
<organism evidence="6 7">
    <name type="scientific">Streptosporangium subroseum</name>
    <dbReference type="NCBI Taxonomy" id="106412"/>
    <lineage>
        <taxon>Bacteria</taxon>
        <taxon>Bacillati</taxon>
        <taxon>Actinomycetota</taxon>
        <taxon>Actinomycetes</taxon>
        <taxon>Streptosporangiales</taxon>
        <taxon>Streptosporangiaceae</taxon>
        <taxon>Streptosporangium</taxon>
    </lineage>
</organism>
<dbReference type="PROSITE" id="PS50977">
    <property type="entry name" value="HTH_TETR_2"/>
    <property type="match status" value="1"/>
</dbReference>
<evidence type="ECO:0000313" key="6">
    <source>
        <dbReference type="EMBL" id="SNS82843.1"/>
    </source>
</evidence>
<dbReference type="PROSITE" id="PS01081">
    <property type="entry name" value="HTH_TETR_1"/>
    <property type="match status" value="1"/>
</dbReference>
<evidence type="ECO:0000313" key="7">
    <source>
        <dbReference type="Proteomes" id="UP000198282"/>
    </source>
</evidence>
<evidence type="ECO:0000256" key="2">
    <source>
        <dbReference type="ARBA" id="ARBA00023125"/>
    </source>
</evidence>
<evidence type="ECO:0000256" key="1">
    <source>
        <dbReference type="ARBA" id="ARBA00023015"/>
    </source>
</evidence>
<keyword evidence="2 4" id="KW-0238">DNA-binding</keyword>
<sequence length="193" mass="21140">MARTREFDTEAAIEAAMSAFRRKGYEGTSIQDLVDATGVGRGSLYAAFGSKDNLYLAAIDLYRERYALPLVEMLRGGTPARELIREIMVGLVDEIVQDGNRQACLIIGAAMERVHHDPTVADRLRSTTRSIEGALFDVIVQAQASGQLSDRREAADLARFLVTNMQGLRVMGAIDPDRKALMASVEVALTCFD</sequence>
<dbReference type="PANTHER" id="PTHR47506:SF1">
    <property type="entry name" value="HTH-TYPE TRANSCRIPTIONAL REGULATOR YJDC"/>
    <property type="match status" value="1"/>
</dbReference>
<keyword evidence="1" id="KW-0805">Transcription regulation</keyword>
<dbReference type="AlphaFoldDB" id="A0A239HPH3"/>
<evidence type="ECO:0000259" key="5">
    <source>
        <dbReference type="PROSITE" id="PS50977"/>
    </source>
</evidence>
<feature type="DNA-binding region" description="H-T-H motif" evidence="4">
    <location>
        <begin position="29"/>
        <end position="48"/>
    </location>
</feature>
<dbReference type="RefSeq" id="WP_089208605.1">
    <property type="nucleotide sequence ID" value="NZ_FZOD01000017.1"/>
</dbReference>
<protein>
    <submittedName>
        <fullName evidence="6">Transcriptional regulator, TetR family</fullName>
    </submittedName>
</protein>
<dbReference type="InterPro" id="IPR001647">
    <property type="entry name" value="HTH_TetR"/>
</dbReference>
<dbReference type="InterPro" id="IPR023772">
    <property type="entry name" value="DNA-bd_HTH_TetR-type_CS"/>
</dbReference>
<dbReference type="OrthoDB" id="9805134at2"/>
<evidence type="ECO:0000256" key="3">
    <source>
        <dbReference type="ARBA" id="ARBA00023163"/>
    </source>
</evidence>
<dbReference type="EMBL" id="FZOD01000017">
    <property type="protein sequence ID" value="SNS82843.1"/>
    <property type="molecule type" value="Genomic_DNA"/>
</dbReference>
<dbReference type="PANTHER" id="PTHR47506">
    <property type="entry name" value="TRANSCRIPTIONAL REGULATORY PROTEIN"/>
    <property type="match status" value="1"/>
</dbReference>
<keyword evidence="7" id="KW-1185">Reference proteome</keyword>
<dbReference type="Proteomes" id="UP000198282">
    <property type="component" value="Unassembled WGS sequence"/>
</dbReference>
<gene>
    <name evidence="6" type="ORF">SAMN05216276_101755</name>
</gene>
<reference evidence="6 7" key="1">
    <citation type="submission" date="2017-06" db="EMBL/GenBank/DDBJ databases">
        <authorList>
            <person name="Kim H.J."/>
            <person name="Triplett B.A."/>
        </authorList>
    </citation>
    <scope>NUCLEOTIDE SEQUENCE [LARGE SCALE GENOMIC DNA]</scope>
    <source>
        <strain evidence="6 7">CGMCC 4.2132</strain>
    </source>
</reference>
<dbReference type="Gene3D" id="1.10.357.10">
    <property type="entry name" value="Tetracycline Repressor, domain 2"/>
    <property type="match status" value="1"/>
</dbReference>
<keyword evidence="3" id="KW-0804">Transcription</keyword>
<evidence type="ECO:0000256" key="4">
    <source>
        <dbReference type="PROSITE-ProRule" id="PRU00335"/>
    </source>
</evidence>
<dbReference type="Pfam" id="PF16925">
    <property type="entry name" value="TetR_C_13"/>
    <property type="match status" value="1"/>
</dbReference>
<dbReference type="SUPFAM" id="SSF46689">
    <property type="entry name" value="Homeodomain-like"/>
    <property type="match status" value="1"/>
</dbReference>
<dbReference type="InterPro" id="IPR009057">
    <property type="entry name" value="Homeodomain-like_sf"/>
</dbReference>
<name>A0A239HPH3_9ACTN</name>
<dbReference type="SUPFAM" id="SSF48498">
    <property type="entry name" value="Tetracyclin repressor-like, C-terminal domain"/>
    <property type="match status" value="1"/>
</dbReference>
<accession>A0A239HPH3</accession>
<proteinExistence type="predicted"/>
<dbReference type="PRINTS" id="PR00455">
    <property type="entry name" value="HTHTETR"/>
</dbReference>